<dbReference type="InterPro" id="IPR038883">
    <property type="entry name" value="AN11006-like"/>
</dbReference>
<dbReference type="PANTHER" id="PTHR42085:SF2">
    <property type="entry name" value="F-BOX DOMAIN-CONTAINING PROTEIN"/>
    <property type="match status" value="1"/>
</dbReference>
<accession>A0AAE0TM72</accession>
<name>A0AAE0TM72_9PEZI</name>
<dbReference type="Proteomes" id="UP001274830">
    <property type="component" value="Unassembled WGS sequence"/>
</dbReference>
<dbReference type="PANTHER" id="PTHR42085">
    <property type="entry name" value="F-BOX DOMAIN-CONTAINING PROTEIN"/>
    <property type="match status" value="1"/>
</dbReference>
<sequence length="201" mass="22366">MAGRLNLGDLAGSKEDTITQDGTESRLLELPPELRNRIYEYCPIERGRAIVITAALKQPAMLSVCRLIRSEALDVWYQCNDFDIHITDCDAQLLRSFQKHLKHSSTPLSSTKIVDKSGDRPGLAITVSGAHWEIVLQWAQWAYQRKALGPRRADSADNNTESVVCAIMDIAETAAKDGLPWVACKTMIEGLRDLASRVDSR</sequence>
<reference evidence="1" key="1">
    <citation type="submission" date="2023-07" db="EMBL/GenBank/DDBJ databases">
        <title>Black Yeasts Isolated from many extreme environments.</title>
        <authorList>
            <person name="Coleine C."/>
            <person name="Stajich J.E."/>
            <person name="Selbmann L."/>
        </authorList>
    </citation>
    <scope>NUCLEOTIDE SEQUENCE</scope>
    <source>
        <strain evidence="1">CCFEE 5485</strain>
    </source>
</reference>
<organism evidence="1 2">
    <name type="scientific">Recurvomyces mirabilis</name>
    <dbReference type="NCBI Taxonomy" id="574656"/>
    <lineage>
        <taxon>Eukaryota</taxon>
        <taxon>Fungi</taxon>
        <taxon>Dikarya</taxon>
        <taxon>Ascomycota</taxon>
        <taxon>Pezizomycotina</taxon>
        <taxon>Dothideomycetes</taxon>
        <taxon>Dothideomycetidae</taxon>
        <taxon>Mycosphaerellales</taxon>
        <taxon>Teratosphaeriaceae</taxon>
        <taxon>Recurvomyces</taxon>
    </lineage>
</organism>
<gene>
    <name evidence="1" type="ORF">LTR78_010939</name>
</gene>
<dbReference type="AlphaFoldDB" id="A0AAE0TM72"/>
<proteinExistence type="predicted"/>
<evidence type="ECO:0000313" key="1">
    <source>
        <dbReference type="EMBL" id="KAK3669185.1"/>
    </source>
</evidence>
<keyword evidence="2" id="KW-1185">Reference proteome</keyword>
<dbReference type="EMBL" id="JAUTXT010000102">
    <property type="protein sequence ID" value="KAK3669185.1"/>
    <property type="molecule type" value="Genomic_DNA"/>
</dbReference>
<comment type="caution">
    <text evidence="1">The sequence shown here is derived from an EMBL/GenBank/DDBJ whole genome shotgun (WGS) entry which is preliminary data.</text>
</comment>
<protein>
    <submittedName>
        <fullName evidence="1">Uncharacterized protein</fullName>
    </submittedName>
</protein>
<evidence type="ECO:0000313" key="2">
    <source>
        <dbReference type="Proteomes" id="UP001274830"/>
    </source>
</evidence>